<reference evidence="4" key="1">
    <citation type="journal article" date="2012" name="Proc. Natl. Acad. Sci. U.S.A.">
        <title>Genome sequence of the button mushroom Agaricus bisporus reveals mechanisms governing adaptation to a humic-rich ecological niche.</title>
        <authorList>
            <person name="Morin E."/>
            <person name="Kohler A."/>
            <person name="Baker A.R."/>
            <person name="Foulongne-Oriol M."/>
            <person name="Lombard V."/>
            <person name="Nagy L.G."/>
            <person name="Ohm R.A."/>
            <person name="Patyshakuliyeva A."/>
            <person name="Brun A."/>
            <person name="Aerts A.L."/>
            <person name="Bailey A.M."/>
            <person name="Billette C."/>
            <person name="Coutinho P.M."/>
            <person name="Deakin G."/>
            <person name="Doddapaneni H."/>
            <person name="Floudas D."/>
            <person name="Grimwood J."/>
            <person name="Hilden K."/>
            <person name="Kuees U."/>
            <person name="LaButti K.M."/>
            <person name="Lapidus A."/>
            <person name="Lindquist E.A."/>
            <person name="Lucas S.M."/>
            <person name="Murat C."/>
            <person name="Riley R.W."/>
            <person name="Salamov A.A."/>
            <person name="Schmutz J."/>
            <person name="Subramanian V."/>
            <person name="Woesten H.A.B."/>
            <person name="Xu J."/>
            <person name="Eastwood D.C."/>
            <person name="Foster G.D."/>
            <person name="Sonnenberg A.S."/>
            <person name="Cullen D."/>
            <person name="de Vries R.P."/>
            <person name="Lundell T."/>
            <person name="Hibbett D.S."/>
            <person name="Henrissat B."/>
            <person name="Burton K.S."/>
            <person name="Kerrigan R.W."/>
            <person name="Challen M.P."/>
            <person name="Grigoriev I.V."/>
            <person name="Martin F."/>
        </authorList>
    </citation>
    <scope>NUCLEOTIDE SEQUENCE [LARGE SCALE GENOMIC DNA]</scope>
    <source>
        <strain evidence="4">JB137-S8 / ATCC MYA-4627 / FGSC 10392</strain>
    </source>
</reference>
<dbReference type="SUPFAM" id="SSF47923">
    <property type="entry name" value="Ypt/Rab-GAP domain of gyp1p"/>
    <property type="match status" value="2"/>
</dbReference>
<protein>
    <recommendedName>
        <fullName evidence="2">Rab-GAP TBC domain-containing protein</fullName>
    </recommendedName>
</protein>
<organism evidence="3 4">
    <name type="scientific">Agaricus bisporus var. burnettii (strain JB137-S8 / ATCC MYA-4627 / FGSC 10392)</name>
    <name type="common">White button mushroom</name>
    <dbReference type="NCBI Taxonomy" id="597362"/>
    <lineage>
        <taxon>Eukaryota</taxon>
        <taxon>Fungi</taxon>
        <taxon>Dikarya</taxon>
        <taxon>Basidiomycota</taxon>
        <taxon>Agaricomycotina</taxon>
        <taxon>Agaricomycetes</taxon>
        <taxon>Agaricomycetidae</taxon>
        <taxon>Agaricales</taxon>
        <taxon>Agaricineae</taxon>
        <taxon>Agaricaceae</taxon>
        <taxon>Agaricus</taxon>
    </lineage>
</organism>
<dbReference type="AlphaFoldDB" id="K5XKP5"/>
<feature type="compositionally biased region" description="Low complexity" evidence="1">
    <location>
        <begin position="80"/>
        <end position="97"/>
    </location>
</feature>
<dbReference type="GO" id="GO:0005096">
    <property type="term" value="F:GTPase activator activity"/>
    <property type="evidence" value="ECO:0007669"/>
    <property type="project" value="TreeGrafter"/>
</dbReference>
<dbReference type="eggNOG" id="KOG2223">
    <property type="taxonomic scope" value="Eukaryota"/>
</dbReference>
<dbReference type="OMA" id="KLRASMW"/>
<evidence type="ECO:0000259" key="2">
    <source>
        <dbReference type="PROSITE" id="PS50086"/>
    </source>
</evidence>
<dbReference type="Pfam" id="PF00566">
    <property type="entry name" value="RabGAP-TBC"/>
    <property type="match status" value="1"/>
</dbReference>
<dbReference type="Gene3D" id="1.10.472.80">
    <property type="entry name" value="Ypt/Rab-GAP domain of gyp1p, domain 3"/>
    <property type="match status" value="1"/>
</dbReference>
<dbReference type="STRING" id="597362.K5XKP5"/>
<dbReference type="GO" id="GO:0031267">
    <property type="term" value="F:small GTPase binding"/>
    <property type="evidence" value="ECO:0007669"/>
    <property type="project" value="TreeGrafter"/>
</dbReference>
<evidence type="ECO:0000313" key="4">
    <source>
        <dbReference type="Proteomes" id="UP000008493"/>
    </source>
</evidence>
<dbReference type="PROSITE" id="PS50086">
    <property type="entry name" value="TBC_RABGAP"/>
    <property type="match status" value="1"/>
</dbReference>
<dbReference type="InParanoid" id="K5XKP5"/>
<dbReference type="PANTHER" id="PTHR47219:SF15">
    <property type="entry name" value="TBC1 DOMAIN FAMILY MEMBER 12 ISOFORM X1"/>
    <property type="match status" value="1"/>
</dbReference>
<dbReference type="RefSeq" id="XP_007325197.1">
    <property type="nucleotide sequence ID" value="XM_007325135.1"/>
</dbReference>
<name>K5XKP5_AGABU</name>
<dbReference type="HOGENOM" id="CLU_027881_1_0_1"/>
<dbReference type="InterPro" id="IPR000195">
    <property type="entry name" value="Rab-GAP-TBC_dom"/>
</dbReference>
<dbReference type="Gene3D" id="1.10.8.270">
    <property type="entry name" value="putative rabgap domain of human tbc1 domain family member 14 like domains"/>
    <property type="match status" value="1"/>
</dbReference>
<accession>K5XKP5</accession>
<dbReference type="InterPro" id="IPR050302">
    <property type="entry name" value="Rab_GAP_TBC_domain"/>
</dbReference>
<evidence type="ECO:0000256" key="1">
    <source>
        <dbReference type="SAM" id="MobiDB-lite"/>
    </source>
</evidence>
<dbReference type="InterPro" id="IPR035969">
    <property type="entry name" value="Rab-GAP_TBC_sf"/>
</dbReference>
<proteinExistence type="predicted"/>
<dbReference type="OrthoDB" id="289721at2759"/>
<gene>
    <name evidence="3" type="ORF">AGABI1DRAFT_67295</name>
</gene>
<dbReference type="KEGG" id="abp:AGABI1DRAFT67295"/>
<dbReference type="Proteomes" id="UP000008493">
    <property type="component" value="Unassembled WGS sequence"/>
</dbReference>
<keyword evidence="4" id="KW-1185">Reference proteome</keyword>
<feature type="domain" description="Rab-GAP TBC" evidence="2">
    <location>
        <begin position="314"/>
        <end position="513"/>
    </location>
</feature>
<dbReference type="GeneID" id="18830650"/>
<dbReference type="EMBL" id="JH971385">
    <property type="protein sequence ID" value="EKM84093.1"/>
    <property type="molecule type" value="Genomic_DNA"/>
</dbReference>
<feature type="compositionally biased region" description="Low complexity" evidence="1">
    <location>
        <begin position="191"/>
        <end position="207"/>
    </location>
</feature>
<evidence type="ECO:0000313" key="3">
    <source>
        <dbReference type="EMBL" id="EKM84093.1"/>
    </source>
</evidence>
<feature type="region of interest" description="Disordered" evidence="1">
    <location>
        <begin position="140"/>
        <end position="244"/>
    </location>
</feature>
<dbReference type="PANTHER" id="PTHR47219">
    <property type="entry name" value="RAB GTPASE-ACTIVATING PROTEIN 1-LIKE"/>
    <property type="match status" value="1"/>
</dbReference>
<sequence>MASPAIPLEVPMHHVSTFNNNGSDDAFDLSEDDYTSYDLAEAVRRDVIVPNASTSASDPSGDISTLNVNGIAPSPHVGTSPSLSSTLSSEFSQISLSNDDHDIDDSVHPVDHGQSDTPYPAIVIDVSESPTHIVAVFPGQNSASLSTSPPPGSPSAASIRSLPPETMNHASQSESPQVLASASSPTIPALSVSTNTHQSSQSSESTQFPGKKPSGHRPSRSAGQSIFDKVRSKTRPIYLPPKPKAEDEKHLADWNKMMKLSRATAENRRRALQERRIAREHHIEASLHIWEREIVPDWRVVYKNPQLRKLWWQGIPTQLRGSMWEKAVGNPLALSKDHYRSCLSRAKRAISNNLFPQATLDLIEQDICSTLPSMHLFHPESGPMYTDLKDMLYAWVVTRSDEGLGYTYGAAKLAGMMLIILPSQQAFNVLRNFLERHCIRSFYGGERSKDDVEAYYRIFDTLLADGMPKIYFNFKQHQLSPAVYLFDWLVTLFIDHLPFEACARIWDVILLEGDAFLYRAALGILAVLEPRLFFPERKELLELLRGENKAAMDVARREGTNLNGGKYEIYGVDEETLWERIDAMHDWWKESTWTRLIRRELPDV</sequence>
<dbReference type="SMART" id="SM00164">
    <property type="entry name" value="TBC"/>
    <property type="match status" value="1"/>
</dbReference>
<feature type="compositionally biased region" description="Basic and acidic residues" evidence="1">
    <location>
        <begin position="98"/>
        <end position="114"/>
    </location>
</feature>
<feature type="compositionally biased region" description="Polar residues" evidence="1">
    <location>
        <begin position="168"/>
        <end position="186"/>
    </location>
</feature>
<dbReference type="Gene3D" id="1.10.10.750">
    <property type="entry name" value="Ypt/Rab-GAP domain of gyp1p, domain 1"/>
    <property type="match status" value="1"/>
</dbReference>
<feature type="region of interest" description="Disordered" evidence="1">
    <location>
        <begin position="75"/>
        <end position="116"/>
    </location>
</feature>